<dbReference type="EMBL" id="GGEC01055856">
    <property type="protein sequence ID" value="MBX36340.1"/>
    <property type="molecule type" value="Transcribed_RNA"/>
</dbReference>
<keyword evidence="1" id="KW-0812">Transmembrane</keyword>
<keyword evidence="1" id="KW-0472">Membrane</keyword>
<accession>A0A2P2N1J5</accession>
<reference evidence="2" key="1">
    <citation type="submission" date="2018-02" db="EMBL/GenBank/DDBJ databases">
        <title>Rhizophora mucronata_Transcriptome.</title>
        <authorList>
            <person name="Meera S.P."/>
            <person name="Sreeshan A."/>
            <person name="Augustine A."/>
        </authorList>
    </citation>
    <scope>NUCLEOTIDE SEQUENCE</scope>
    <source>
        <tissue evidence="2">Leaf</tissue>
    </source>
</reference>
<evidence type="ECO:0000313" key="2">
    <source>
        <dbReference type="EMBL" id="MBX36340.1"/>
    </source>
</evidence>
<feature type="transmembrane region" description="Helical" evidence="1">
    <location>
        <begin position="12"/>
        <end position="36"/>
    </location>
</feature>
<sequence length="50" mass="5486">MFERQKSASPDLLVISCSQICALSFSSYSICLLITLSNFPLVGNIAYILD</sequence>
<name>A0A2P2N1J5_RHIMU</name>
<protein>
    <submittedName>
        <fullName evidence="2">Uncharacterized protein</fullName>
    </submittedName>
</protein>
<proteinExistence type="predicted"/>
<keyword evidence="1" id="KW-1133">Transmembrane helix</keyword>
<organism evidence="2">
    <name type="scientific">Rhizophora mucronata</name>
    <name type="common">Asiatic mangrove</name>
    <dbReference type="NCBI Taxonomy" id="61149"/>
    <lineage>
        <taxon>Eukaryota</taxon>
        <taxon>Viridiplantae</taxon>
        <taxon>Streptophyta</taxon>
        <taxon>Embryophyta</taxon>
        <taxon>Tracheophyta</taxon>
        <taxon>Spermatophyta</taxon>
        <taxon>Magnoliopsida</taxon>
        <taxon>eudicotyledons</taxon>
        <taxon>Gunneridae</taxon>
        <taxon>Pentapetalae</taxon>
        <taxon>rosids</taxon>
        <taxon>fabids</taxon>
        <taxon>Malpighiales</taxon>
        <taxon>Rhizophoraceae</taxon>
        <taxon>Rhizophora</taxon>
    </lineage>
</organism>
<dbReference type="AlphaFoldDB" id="A0A2P2N1J5"/>
<evidence type="ECO:0000256" key="1">
    <source>
        <dbReference type="SAM" id="Phobius"/>
    </source>
</evidence>